<dbReference type="PANTHER" id="PTHR30329">
    <property type="entry name" value="STATOR ELEMENT OF FLAGELLAR MOTOR COMPLEX"/>
    <property type="match status" value="1"/>
</dbReference>
<organism evidence="3 4">
    <name type="scientific">Paralimibaculum aggregatum</name>
    <dbReference type="NCBI Taxonomy" id="3036245"/>
    <lineage>
        <taxon>Bacteria</taxon>
        <taxon>Pseudomonadati</taxon>
        <taxon>Pseudomonadota</taxon>
        <taxon>Alphaproteobacteria</taxon>
        <taxon>Rhodobacterales</taxon>
        <taxon>Paracoccaceae</taxon>
        <taxon>Paralimibaculum</taxon>
    </lineage>
</organism>
<dbReference type="InterPro" id="IPR050330">
    <property type="entry name" value="Bact_OuterMem_StrucFunc"/>
</dbReference>
<reference evidence="3 4" key="1">
    <citation type="submission" date="2023-04" db="EMBL/GenBank/DDBJ databases">
        <title>Marinoamorphus aggregata gen. nov., sp. Nov., isolate from tissue of brittle star Ophioplocus japonicus.</title>
        <authorList>
            <person name="Kawano K."/>
            <person name="Sawayama S."/>
            <person name="Nakagawa S."/>
        </authorList>
    </citation>
    <scope>NUCLEOTIDE SEQUENCE [LARGE SCALE GENOMIC DNA]</scope>
    <source>
        <strain evidence="3 4">NKW23</strain>
    </source>
</reference>
<dbReference type="SUPFAM" id="SSF103088">
    <property type="entry name" value="OmpA-like"/>
    <property type="match status" value="1"/>
</dbReference>
<dbReference type="CDD" id="cd07185">
    <property type="entry name" value="OmpA_C-like"/>
    <property type="match status" value="1"/>
</dbReference>
<dbReference type="InterPro" id="IPR036737">
    <property type="entry name" value="OmpA-like_sf"/>
</dbReference>
<dbReference type="PROSITE" id="PS51123">
    <property type="entry name" value="OMPA_2"/>
    <property type="match status" value="1"/>
</dbReference>
<evidence type="ECO:0000259" key="2">
    <source>
        <dbReference type="PROSITE" id="PS51123"/>
    </source>
</evidence>
<evidence type="ECO:0000256" key="1">
    <source>
        <dbReference type="PROSITE-ProRule" id="PRU00473"/>
    </source>
</evidence>
<dbReference type="Pfam" id="PF00691">
    <property type="entry name" value="OmpA"/>
    <property type="match status" value="1"/>
</dbReference>
<dbReference type="InterPro" id="IPR006665">
    <property type="entry name" value="OmpA-like"/>
</dbReference>
<feature type="domain" description="OmpA-like" evidence="2">
    <location>
        <begin position="213"/>
        <end position="330"/>
    </location>
</feature>
<accession>A0ABQ6LLF4</accession>
<proteinExistence type="predicted"/>
<evidence type="ECO:0000313" key="3">
    <source>
        <dbReference type="EMBL" id="GMG83817.1"/>
    </source>
</evidence>
<sequence>MKVLLRIAGLLIVAGCASQPPAPKPGLGAFDRRLAEEYEMRRASEFEERDFADSRRFRDKRDAALTGARPAPDDLSERILPEPLRRMLEAERERLVAVLQTTAILLAPDALAEAQSAFDCWVQEVEEQLQPDQIAACRAAFSDRLGAAEQVAGTPVVILLPSDDDAEIVVRSDGRESVLGRPFDGVAGEGENLGAAVSFEEAAVNDVLSDSLRAEPKPQRSYLIYFETGGSSPETITEESRERLEAALLDAGDTVAARVTVFGHTDRVGSARINVRLARARAEQIRALLLEAGVPPETITADSFGETLPLVPTEDGVDEALNRRVEIAVR</sequence>
<name>A0ABQ6LLF4_9RHOB</name>
<evidence type="ECO:0000313" key="4">
    <source>
        <dbReference type="Proteomes" id="UP001239909"/>
    </source>
</evidence>
<dbReference type="EMBL" id="BSYI01000024">
    <property type="protein sequence ID" value="GMG83817.1"/>
    <property type="molecule type" value="Genomic_DNA"/>
</dbReference>
<dbReference type="Proteomes" id="UP001239909">
    <property type="component" value="Unassembled WGS sequence"/>
</dbReference>
<dbReference type="RefSeq" id="WP_285672628.1">
    <property type="nucleotide sequence ID" value="NZ_BSYI01000024.1"/>
</dbReference>
<keyword evidence="4" id="KW-1185">Reference proteome</keyword>
<protein>
    <submittedName>
        <fullName evidence="3">OmpA family protein</fullName>
    </submittedName>
</protein>
<dbReference type="Gene3D" id="3.30.1330.60">
    <property type="entry name" value="OmpA-like domain"/>
    <property type="match status" value="1"/>
</dbReference>
<comment type="caution">
    <text evidence="3">The sequence shown here is derived from an EMBL/GenBank/DDBJ whole genome shotgun (WGS) entry which is preliminary data.</text>
</comment>
<dbReference type="PANTHER" id="PTHR30329:SF21">
    <property type="entry name" value="LIPOPROTEIN YIAD-RELATED"/>
    <property type="match status" value="1"/>
</dbReference>
<gene>
    <name evidence="3" type="ORF">LNKW23_30310</name>
</gene>
<keyword evidence="1" id="KW-0472">Membrane</keyword>